<feature type="non-terminal residue" evidence="1">
    <location>
        <position position="1"/>
    </location>
</feature>
<sequence>LNKTVFNTSNFDGWQTFPTKSLPIFIYLIELTSVVENSIFKKTHRTDTTIIFIFSLKNYMPKSLNQGSTPLT</sequence>
<protein>
    <submittedName>
        <fullName evidence="1">Uncharacterized protein</fullName>
    </submittedName>
</protein>
<organism evidence="1 2">
    <name type="scientific">Brachionus plicatilis</name>
    <name type="common">Marine rotifer</name>
    <name type="synonym">Brachionus muelleri</name>
    <dbReference type="NCBI Taxonomy" id="10195"/>
    <lineage>
        <taxon>Eukaryota</taxon>
        <taxon>Metazoa</taxon>
        <taxon>Spiralia</taxon>
        <taxon>Gnathifera</taxon>
        <taxon>Rotifera</taxon>
        <taxon>Eurotatoria</taxon>
        <taxon>Monogononta</taxon>
        <taxon>Pseudotrocha</taxon>
        <taxon>Ploima</taxon>
        <taxon>Brachionidae</taxon>
        <taxon>Brachionus</taxon>
    </lineage>
</organism>
<proteinExistence type="predicted"/>
<dbReference type="AlphaFoldDB" id="A0A3M7RSQ4"/>
<reference evidence="1 2" key="1">
    <citation type="journal article" date="2018" name="Sci. Rep.">
        <title>Genomic signatures of local adaptation to the degree of environmental predictability in rotifers.</title>
        <authorList>
            <person name="Franch-Gras L."/>
            <person name="Hahn C."/>
            <person name="Garcia-Roger E.M."/>
            <person name="Carmona M.J."/>
            <person name="Serra M."/>
            <person name="Gomez A."/>
        </authorList>
    </citation>
    <scope>NUCLEOTIDE SEQUENCE [LARGE SCALE GENOMIC DNA]</scope>
    <source>
        <strain evidence="1">HYR1</strain>
    </source>
</reference>
<comment type="caution">
    <text evidence="1">The sequence shown here is derived from an EMBL/GenBank/DDBJ whole genome shotgun (WGS) entry which is preliminary data.</text>
</comment>
<gene>
    <name evidence="1" type="ORF">BpHYR1_011664</name>
</gene>
<accession>A0A3M7RSQ4</accession>
<dbReference type="EMBL" id="REGN01002748">
    <property type="protein sequence ID" value="RNA26368.1"/>
    <property type="molecule type" value="Genomic_DNA"/>
</dbReference>
<dbReference type="Proteomes" id="UP000276133">
    <property type="component" value="Unassembled WGS sequence"/>
</dbReference>
<evidence type="ECO:0000313" key="2">
    <source>
        <dbReference type="Proteomes" id="UP000276133"/>
    </source>
</evidence>
<keyword evidence="2" id="KW-1185">Reference proteome</keyword>
<evidence type="ECO:0000313" key="1">
    <source>
        <dbReference type="EMBL" id="RNA26368.1"/>
    </source>
</evidence>
<name>A0A3M7RSQ4_BRAPC</name>